<dbReference type="Proteomes" id="UP000053617">
    <property type="component" value="Unassembled WGS sequence"/>
</dbReference>
<evidence type="ECO:0000256" key="3">
    <source>
        <dbReference type="ARBA" id="ARBA00023002"/>
    </source>
</evidence>
<keyword evidence="2" id="KW-0521">NADP</keyword>
<keyword evidence="3" id="KW-0560">Oxidoreductase</keyword>
<dbReference type="InterPro" id="IPR020904">
    <property type="entry name" value="Sc_DH/Rdtase_CS"/>
</dbReference>
<reference evidence="5 6" key="1">
    <citation type="submission" date="2015-01" db="EMBL/GenBank/DDBJ databases">
        <title>The Genome Sequence of Rhinocladiella mackenzie CBS 650.93.</title>
        <authorList>
            <consortium name="The Broad Institute Genomics Platform"/>
            <person name="Cuomo C."/>
            <person name="de Hoog S."/>
            <person name="Gorbushina A."/>
            <person name="Stielow B."/>
            <person name="Teixiera M."/>
            <person name="Abouelleil A."/>
            <person name="Chapman S.B."/>
            <person name="Priest M."/>
            <person name="Young S.K."/>
            <person name="Wortman J."/>
            <person name="Nusbaum C."/>
            <person name="Birren B."/>
        </authorList>
    </citation>
    <scope>NUCLEOTIDE SEQUENCE [LARGE SCALE GENOMIC DNA]</scope>
    <source>
        <strain evidence="5 6">CBS 650.93</strain>
    </source>
</reference>
<proteinExistence type="inferred from homology"/>
<accession>A0A0D2IS62</accession>
<dbReference type="AlphaFoldDB" id="A0A0D2IS62"/>
<dbReference type="GO" id="GO:0005737">
    <property type="term" value="C:cytoplasm"/>
    <property type="evidence" value="ECO:0007669"/>
    <property type="project" value="TreeGrafter"/>
</dbReference>
<dbReference type="InterPro" id="IPR036291">
    <property type="entry name" value="NAD(P)-bd_dom_sf"/>
</dbReference>
<dbReference type="STRING" id="1442369.A0A0D2IS62"/>
<keyword evidence="6" id="KW-1185">Reference proteome</keyword>
<dbReference type="PROSITE" id="PS00061">
    <property type="entry name" value="ADH_SHORT"/>
    <property type="match status" value="1"/>
</dbReference>
<dbReference type="VEuPathDB" id="FungiDB:Z518_11293"/>
<sequence>MFDVFFNDFNAVPDIVVAGAGIYEASTAGFWNDADRGSGYKLLDINLTHPIKTTRIAIRHLRQAGKPGMILHISSITAQKPSAVLPLYSVSKAAISQFVRCMAPLESLCGIRVVAVAPGVVDTPLFRDSPGALAHIDMEKDFVLPRSEIVRAMVALIRDATYPSGTILEVGDIGLWRPVEILNDSGPQGRSTLPRQKAKKAIQLVEAHLKEDAEGRGRPGPAKL</sequence>
<evidence type="ECO:0000313" key="5">
    <source>
        <dbReference type="EMBL" id="KIW99554.1"/>
    </source>
</evidence>
<dbReference type="SUPFAM" id="SSF51735">
    <property type="entry name" value="NAD(P)-binding Rossmann-fold domains"/>
    <property type="match status" value="1"/>
</dbReference>
<dbReference type="OrthoDB" id="5296at2759"/>
<dbReference type="PANTHER" id="PTHR44229:SF4">
    <property type="entry name" value="15-HYDROXYPROSTAGLANDIN DEHYDROGENASE [NAD(+)]"/>
    <property type="match status" value="1"/>
</dbReference>
<comment type="similarity">
    <text evidence="1 4">Belongs to the short-chain dehydrogenases/reductases (SDR) family.</text>
</comment>
<dbReference type="Gene3D" id="3.40.50.720">
    <property type="entry name" value="NAD(P)-binding Rossmann-like Domain"/>
    <property type="match status" value="1"/>
</dbReference>
<evidence type="ECO:0000256" key="4">
    <source>
        <dbReference type="RuleBase" id="RU000363"/>
    </source>
</evidence>
<organism evidence="5 6">
    <name type="scientific">Rhinocladiella mackenziei CBS 650.93</name>
    <dbReference type="NCBI Taxonomy" id="1442369"/>
    <lineage>
        <taxon>Eukaryota</taxon>
        <taxon>Fungi</taxon>
        <taxon>Dikarya</taxon>
        <taxon>Ascomycota</taxon>
        <taxon>Pezizomycotina</taxon>
        <taxon>Eurotiomycetes</taxon>
        <taxon>Chaetothyriomycetidae</taxon>
        <taxon>Chaetothyriales</taxon>
        <taxon>Herpotrichiellaceae</taxon>
        <taxon>Rhinocladiella</taxon>
    </lineage>
</organism>
<dbReference type="RefSeq" id="XP_013266691.1">
    <property type="nucleotide sequence ID" value="XM_013411237.1"/>
</dbReference>
<evidence type="ECO:0000256" key="2">
    <source>
        <dbReference type="ARBA" id="ARBA00022857"/>
    </source>
</evidence>
<gene>
    <name evidence="5" type="ORF">Z518_11293</name>
</gene>
<dbReference type="GeneID" id="25299364"/>
<dbReference type="PRINTS" id="PR00080">
    <property type="entry name" value="SDRFAMILY"/>
</dbReference>
<name>A0A0D2IS62_9EURO</name>
<dbReference type="InterPro" id="IPR002347">
    <property type="entry name" value="SDR_fam"/>
</dbReference>
<dbReference type="PRINTS" id="PR00081">
    <property type="entry name" value="GDHRDH"/>
</dbReference>
<dbReference type="EMBL" id="KN847486">
    <property type="protein sequence ID" value="KIW99554.1"/>
    <property type="molecule type" value="Genomic_DNA"/>
</dbReference>
<evidence type="ECO:0000313" key="6">
    <source>
        <dbReference type="Proteomes" id="UP000053617"/>
    </source>
</evidence>
<dbReference type="Pfam" id="PF00106">
    <property type="entry name" value="adh_short"/>
    <property type="match status" value="1"/>
</dbReference>
<protein>
    <submittedName>
        <fullName evidence="5">Rhinocladiella mackenziei CBS 650.93 unplaced genomic scaffold supercont1.12, whole genome shotgun sequence</fullName>
    </submittedName>
</protein>
<dbReference type="GO" id="GO:0016616">
    <property type="term" value="F:oxidoreductase activity, acting on the CH-OH group of donors, NAD or NADP as acceptor"/>
    <property type="evidence" value="ECO:0007669"/>
    <property type="project" value="TreeGrafter"/>
</dbReference>
<evidence type="ECO:0000256" key="1">
    <source>
        <dbReference type="ARBA" id="ARBA00006484"/>
    </source>
</evidence>
<dbReference type="HOGENOM" id="CLU_010194_13_2_1"/>
<dbReference type="PANTHER" id="PTHR44229">
    <property type="entry name" value="15-HYDROXYPROSTAGLANDIN DEHYDROGENASE [NAD(+)]"/>
    <property type="match status" value="1"/>
</dbReference>